<dbReference type="InterPro" id="IPR036938">
    <property type="entry name" value="PAP2/HPO_sf"/>
</dbReference>
<sequence>MKIPRALPAGALLALLTGLAGGLLLCPDGVCRIAPLDHAGLALFHALRSDRTDRLAAALTWAGSLALLLPLALARMAWLRRQQQPWPEAAFVTAALLGTTLLVHAVKLLVMRPRPDLFPTGLPLPPDLSFPSAHTAQVLAVVLALWLQPGRPRPGAIWLAAGLALAGAVAATRLHLQVHWPTDLIGGALMATIWVLALARATRPGSRICGCGRYPAGTQSDPP</sequence>
<keyword evidence="1" id="KW-0812">Transmembrane</keyword>
<dbReference type="STRING" id="34103.SAMN05421778_103197"/>
<evidence type="ECO:0000256" key="1">
    <source>
        <dbReference type="SAM" id="Phobius"/>
    </source>
</evidence>
<keyword evidence="1" id="KW-0472">Membrane</keyword>
<feature type="domain" description="Phosphatidic acid phosphatase type 2/haloperoxidase" evidence="2">
    <location>
        <begin position="89"/>
        <end position="199"/>
    </location>
</feature>
<dbReference type="EMBL" id="AZRA01000045">
    <property type="protein sequence ID" value="KDB52680.1"/>
    <property type="molecule type" value="Genomic_DNA"/>
</dbReference>
<dbReference type="Gene3D" id="1.20.144.10">
    <property type="entry name" value="Phosphatidic acid phosphatase type 2/haloperoxidase"/>
    <property type="match status" value="1"/>
</dbReference>
<gene>
    <name evidence="3" type="ORF">X805_17440</name>
</gene>
<dbReference type="PANTHER" id="PTHR14969">
    <property type="entry name" value="SPHINGOSINE-1-PHOSPHATE PHOSPHOHYDROLASE"/>
    <property type="match status" value="1"/>
</dbReference>
<organism evidence="3 4">
    <name type="scientific">Sphaerotilus natans subsp. natans DSM 6575</name>
    <dbReference type="NCBI Taxonomy" id="1286631"/>
    <lineage>
        <taxon>Bacteria</taxon>
        <taxon>Pseudomonadati</taxon>
        <taxon>Pseudomonadota</taxon>
        <taxon>Betaproteobacteria</taxon>
        <taxon>Burkholderiales</taxon>
        <taxon>Sphaerotilaceae</taxon>
        <taxon>Sphaerotilus</taxon>
    </lineage>
</organism>
<name>A0A059KMU4_9BURK</name>
<dbReference type="SUPFAM" id="SSF48317">
    <property type="entry name" value="Acid phosphatase/Vanadium-dependent haloperoxidase"/>
    <property type="match status" value="1"/>
</dbReference>
<keyword evidence="4" id="KW-1185">Reference proteome</keyword>
<feature type="transmembrane region" description="Helical" evidence="1">
    <location>
        <begin position="130"/>
        <end position="148"/>
    </location>
</feature>
<dbReference type="SMART" id="SM00014">
    <property type="entry name" value="acidPPc"/>
    <property type="match status" value="1"/>
</dbReference>
<evidence type="ECO:0000259" key="2">
    <source>
        <dbReference type="SMART" id="SM00014"/>
    </source>
</evidence>
<feature type="transmembrane region" description="Helical" evidence="1">
    <location>
        <begin position="155"/>
        <end position="174"/>
    </location>
</feature>
<accession>A0A059KMU4</accession>
<dbReference type="Proteomes" id="UP000026714">
    <property type="component" value="Unassembled WGS sequence"/>
</dbReference>
<dbReference type="Pfam" id="PF01569">
    <property type="entry name" value="PAP2"/>
    <property type="match status" value="1"/>
</dbReference>
<proteinExistence type="predicted"/>
<feature type="transmembrane region" description="Helical" evidence="1">
    <location>
        <begin position="90"/>
        <end position="110"/>
    </location>
</feature>
<feature type="transmembrane region" description="Helical" evidence="1">
    <location>
        <begin position="180"/>
        <end position="199"/>
    </location>
</feature>
<evidence type="ECO:0000313" key="3">
    <source>
        <dbReference type="EMBL" id="KDB52680.1"/>
    </source>
</evidence>
<dbReference type="PANTHER" id="PTHR14969:SF13">
    <property type="entry name" value="AT30094P"/>
    <property type="match status" value="1"/>
</dbReference>
<feature type="transmembrane region" description="Helical" evidence="1">
    <location>
        <begin position="55"/>
        <end position="78"/>
    </location>
</feature>
<reference evidence="3 4" key="1">
    <citation type="journal article" date="2014" name="FEMS Microbiol. Ecol.">
        <title>Sphaerotilus natans encrusted with nanoball-shaped Fe(III) oxide minerals formed by nitrate-reducing mixotrophic Fe(II) oxidation.</title>
        <authorList>
            <person name="Park S."/>
            <person name="Kim D.H."/>
            <person name="Lee J.H."/>
            <person name="Hur H.G."/>
        </authorList>
    </citation>
    <scope>NUCLEOTIDE SEQUENCE [LARGE SCALE GENOMIC DNA]</scope>
    <source>
        <strain evidence="3 4">DSM 6575</strain>
    </source>
</reference>
<dbReference type="InterPro" id="IPR000326">
    <property type="entry name" value="PAP2/HPO"/>
</dbReference>
<keyword evidence="1" id="KW-1133">Transmembrane helix</keyword>
<dbReference type="eggNOG" id="COG0671">
    <property type="taxonomic scope" value="Bacteria"/>
</dbReference>
<dbReference type="AlphaFoldDB" id="A0A059KMU4"/>
<dbReference type="RefSeq" id="WP_051631811.1">
    <property type="nucleotide sequence ID" value="NZ_AZRA01000045.1"/>
</dbReference>
<protein>
    <recommendedName>
        <fullName evidence="2">Phosphatidic acid phosphatase type 2/haloperoxidase domain-containing protein</fullName>
    </recommendedName>
</protein>
<comment type="caution">
    <text evidence="3">The sequence shown here is derived from an EMBL/GenBank/DDBJ whole genome shotgun (WGS) entry which is preliminary data.</text>
</comment>
<evidence type="ECO:0000313" key="4">
    <source>
        <dbReference type="Proteomes" id="UP000026714"/>
    </source>
</evidence>